<dbReference type="EMBL" id="OU900094">
    <property type="protein sequence ID" value="CAG9854877.1"/>
    <property type="molecule type" value="Genomic_DNA"/>
</dbReference>
<dbReference type="AlphaFoldDB" id="A0A9N9XJK6"/>
<comment type="subcellular location">
    <subcellularLocation>
        <location evidence="1">Membrane</location>
        <topology evidence="1">Multi-pass membrane protein</topology>
    </subcellularLocation>
</comment>
<feature type="transmembrane region" description="Helical" evidence="13">
    <location>
        <begin position="426"/>
        <end position="452"/>
    </location>
</feature>
<comment type="similarity">
    <text evidence="2 12">Belongs to the amiloride-sensitive sodium channel (TC 1.A.6) family.</text>
</comment>
<keyword evidence="15" id="KW-1185">Reference proteome</keyword>
<evidence type="ECO:0000256" key="3">
    <source>
        <dbReference type="ARBA" id="ARBA00022448"/>
    </source>
</evidence>
<dbReference type="InterPro" id="IPR001873">
    <property type="entry name" value="ENaC"/>
</dbReference>
<evidence type="ECO:0000256" key="1">
    <source>
        <dbReference type="ARBA" id="ARBA00004141"/>
    </source>
</evidence>
<evidence type="ECO:0000256" key="6">
    <source>
        <dbReference type="ARBA" id="ARBA00022989"/>
    </source>
</evidence>
<dbReference type="Proteomes" id="UP001153712">
    <property type="component" value="Chromosome 1"/>
</dbReference>
<evidence type="ECO:0000256" key="7">
    <source>
        <dbReference type="ARBA" id="ARBA00023053"/>
    </source>
</evidence>
<sequence length="477" mass="55350">MALPKRIYLERFIWAAVCLISITTAVALLSLAWVHFQKDPVVTVTDSVHQAVWHYYYPSATICDINLISKQDAVRLAKKLKSSPDDKFISNMKFLMYLFAYKFYKIEQLPDLLELQDLLDKKNISVDSIVSTMYSGCNMLKVCKWKGEQKKCKSIFEVTRTTNGLCCSFNYYATRNSLFEGYNANRASSEPSRVSACGYQTGLELLMVNEPRDYITSIIPTRGLQAMIHSPYDYPDWNSRFTLIQNKMINFVSIDPTKTYCSPRVTNLPVERRTCYFHFEKKMYYFNRYSFHNCMVECRMNLTLKLCNCVPFYFIPIHEVNHQLGRTCNLRDVPCLARNFKKIHKSEPRDSETNRKECNCLPDCELVQYKIENTVAVLGRSYSMNHATLYAGVNITNQHSVVRIFFNDLVGTTNRRDVRINWDASLAFSGGLLGLFTGFSFISVLELIYFFTIRPITTLFKRNSNKVSKLSNERRLH</sequence>
<keyword evidence="6 13" id="KW-1133">Transmembrane helix</keyword>
<evidence type="ECO:0000256" key="13">
    <source>
        <dbReference type="SAM" id="Phobius"/>
    </source>
</evidence>
<dbReference type="OrthoDB" id="6502088at2759"/>
<dbReference type="PANTHER" id="PTHR11690:SF237">
    <property type="entry name" value="PICKPOCKET 16-RELATED"/>
    <property type="match status" value="1"/>
</dbReference>
<evidence type="ECO:0000256" key="4">
    <source>
        <dbReference type="ARBA" id="ARBA00022461"/>
    </source>
</evidence>
<dbReference type="GO" id="GO:0005886">
    <property type="term" value="C:plasma membrane"/>
    <property type="evidence" value="ECO:0007669"/>
    <property type="project" value="TreeGrafter"/>
</dbReference>
<dbReference type="Gene3D" id="1.10.287.770">
    <property type="entry name" value="YojJ-like"/>
    <property type="match status" value="1"/>
</dbReference>
<evidence type="ECO:0000256" key="8">
    <source>
        <dbReference type="ARBA" id="ARBA00023065"/>
    </source>
</evidence>
<dbReference type="Gene3D" id="2.60.470.10">
    <property type="entry name" value="Acid-sensing ion channels like domains"/>
    <property type="match status" value="1"/>
</dbReference>
<evidence type="ECO:0000256" key="5">
    <source>
        <dbReference type="ARBA" id="ARBA00022692"/>
    </source>
</evidence>
<gene>
    <name evidence="14" type="ORF">PHYEVI_LOCUS1337</name>
</gene>
<keyword evidence="9 13" id="KW-0472">Membrane</keyword>
<evidence type="ECO:0000256" key="9">
    <source>
        <dbReference type="ARBA" id="ARBA00023136"/>
    </source>
</evidence>
<feature type="transmembrane region" description="Helical" evidence="13">
    <location>
        <begin position="12"/>
        <end position="36"/>
    </location>
</feature>
<keyword evidence="8 12" id="KW-0406">Ion transport</keyword>
<evidence type="ECO:0000256" key="11">
    <source>
        <dbReference type="ARBA" id="ARBA00023303"/>
    </source>
</evidence>
<keyword evidence="7" id="KW-0915">Sodium</keyword>
<keyword evidence="4 12" id="KW-0894">Sodium channel</keyword>
<evidence type="ECO:0008006" key="16">
    <source>
        <dbReference type="Google" id="ProtNLM"/>
    </source>
</evidence>
<evidence type="ECO:0000313" key="15">
    <source>
        <dbReference type="Proteomes" id="UP001153712"/>
    </source>
</evidence>
<name>A0A9N9XJK6_PHYSR</name>
<reference evidence="14" key="1">
    <citation type="submission" date="2022-01" db="EMBL/GenBank/DDBJ databases">
        <authorList>
            <person name="King R."/>
        </authorList>
    </citation>
    <scope>NUCLEOTIDE SEQUENCE</scope>
</reference>
<keyword evidence="3 12" id="KW-0813">Transport</keyword>
<protein>
    <recommendedName>
        <fullName evidence="16">Sodium channel protein Nach</fullName>
    </recommendedName>
</protein>
<organism evidence="14 15">
    <name type="scientific">Phyllotreta striolata</name>
    <name type="common">Striped flea beetle</name>
    <name type="synonym">Crioceris striolata</name>
    <dbReference type="NCBI Taxonomy" id="444603"/>
    <lineage>
        <taxon>Eukaryota</taxon>
        <taxon>Metazoa</taxon>
        <taxon>Ecdysozoa</taxon>
        <taxon>Arthropoda</taxon>
        <taxon>Hexapoda</taxon>
        <taxon>Insecta</taxon>
        <taxon>Pterygota</taxon>
        <taxon>Neoptera</taxon>
        <taxon>Endopterygota</taxon>
        <taxon>Coleoptera</taxon>
        <taxon>Polyphaga</taxon>
        <taxon>Cucujiformia</taxon>
        <taxon>Chrysomeloidea</taxon>
        <taxon>Chrysomelidae</taxon>
        <taxon>Galerucinae</taxon>
        <taxon>Alticini</taxon>
        <taxon>Phyllotreta</taxon>
    </lineage>
</organism>
<dbReference type="Pfam" id="PF00858">
    <property type="entry name" value="ASC"/>
    <property type="match status" value="1"/>
</dbReference>
<keyword evidence="11 12" id="KW-0407">Ion channel</keyword>
<keyword evidence="10 12" id="KW-0739">Sodium transport</keyword>
<dbReference type="GO" id="GO:0015280">
    <property type="term" value="F:ligand-gated sodium channel activity"/>
    <property type="evidence" value="ECO:0007669"/>
    <property type="project" value="TreeGrafter"/>
</dbReference>
<evidence type="ECO:0000256" key="2">
    <source>
        <dbReference type="ARBA" id="ARBA00007193"/>
    </source>
</evidence>
<keyword evidence="5 12" id="KW-0812">Transmembrane</keyword>
<evidence type="ECO:0000256" key="12">
    <source>
        <dbReference type="RuleBase" id="RU000679"/>
    </source>
</evidence>
<dbReference type="PANTHER" id="PTHR11690">
    <property type="entry name" value="AMILORIDE-SENSITIVE SODIUM CHANNEL-RELATED"/>
    <property type="match status" value="1"/>
</dbReference>
<evidence type="ECO:0000313" key="14">
    <source>
        <dbReference type="EMBL" id="CAG9854877.1"/>
    </source>
</evidence>
<dbReference type="PRINTS" id="PR01078">
    <property type="entry name" value="AMINACHANNEL"/>
</dbReference>
<proteinExistence type="inferred from homology"/>
<evidence type="ECO:0000256" key="10">
    <source>
        <dbReference type="ARBA" id="ARBA00023201"/>
    </source>
</evidence>
<accession>A0A9N9XJK6</accession>